<evidence type="ECO:0000256" key="1">
    <source>
        <dbReference type="SAM" id="SignalP"/>
    </source>
</evidence>
<evidence type="ECO:0000313" key="3">
    <source>
        <dbReference type="Proteomes" id="UP001165160"/>
    </source>
</evidence>
<feature type="chain" id="PRO_5040758544" evidence="1">
    <location>
        <begin position="16"/>
        <end position="107"/>
    </location>
</feature>
<gene>
    <name evidence="2" type="ORF">TrVE_jg4232</name>
</gene>
<organism evidence="2 3">
    <name type="scientific">Triparma verrucosa</name>
    <dbReference type="NCBI Taxonomy" id="1606542"/>
    <lineage>
        <taxon>Eukaryota</taxon>
        <taxon>Sar</taxon>
        <taxon>Stramenopiles</taxon>
        <taxon>Ochrophyta</taxon>
        <taxon>Bolidophyceae</taxon>
        <taxon>Parmales</taxon>
        <taxon>Triparmaceae</taxon>
        <taxon>Triparma</taxon>
    </lineage>
</organism>
<dbReference type="Proteomes" id="UP001165160">
    <property type="component" value="Unassembled WGS sequence"/>
</dbReference>
<keyword evidence="3" id="KW-1185">Reference proteome</keyword>
<accession>A0A9W7DMJ1</accession>
<dbReference type="EMBL" id="BRXX01000589">
    <property type="protein sequence ID" value="GMH49084.1"/>
    <property type="molecule type" value="Genomic_DNA"/>
</dbReference>
<reference evidence="3" key="1">
    <citation type="journal article" date="2023" name="Commun. Biol.">
        <title>Genome analysis of Parmales, the sister group of diatoms, reveals the evolutionary specialization of diatoms from phago-mixotrophs to photoautotrophs.</title>
        <authorList>
            <person name="Ban H."/>
            <person name="Sato S."/>
            <person name="Yoshikawa S."/>
            <person name="Yamada K."/>
            <person name="Nakamura Y."/>
            <person name="Ichinomiya M."/>
            <person name="Sato N."/>
            <person name="Blanc-Mathieu R."/>
            <person name="Endo H."/>
            <person name="Kuwata A."/>
            <person name="Ogata H."/>
        </authorList>
    </citation>
    <scope>NUCLEOTIDE SEQUENCE [LARGE SCALE GENOMIC DNA]</scope>
    <source>
        <strain evidence="3">NIES 3699</strain>
    </source>
</reference>
<proteinExistence type="predicted"/>
<comment type="caution">
    <text evidence="2">The sequence shown here is derived from an EMBL/GenBank/DDBJ whole genome shotgun (WGS) entry which is preliminary data.</text>
</comment>
<dbReference type="AlphaFoldDB" id="A0A9W7DMJ1"/>
<name>A0A9W7DMJ1_9STRA</name>
<feature type="signal peptide" evidence="1">
    <location>
        <begin position="1"/>
        <end position="15"/>
    </location>
</feature>
<protein>
    <submittedName>
        <fullName evidence="2">Uncharacterized protein</fullName>
    </submittedName>
</protein>
<evidence type="ECO:0000313" key="2">
    <source>
        <dbReference type="EMBL" id="GMH49084.1"/>
    </source>
</evidence>
<keyword evidence="1" id="KW-0732">Signal</keyword>
<sequence>MAGFAMLAIMAQAVGTFFQCTKKPRKEQAERNLAALMGLAPLIEGLSVWTGKKDPALLFSGPMMYAFMKSYEIAFESIPESIIQILDLLKAKAGDIQTIQIVGVIWG</sequence>